<accession>A0A165CUI4</accession>
<keyword evidence="2" id="KW-1185">Reference proteome</keyword>
<evidence type="ECO:0000313" key="1">
    <source>
        <dbReference type="EMBL" id="KZT51420.1"/>
    </source>
</evidence>
<dbReference type="InParanoid" id="A0A165CUI4"/>
<name>A0A165CUI4_9BASI</name>
<proteinExistence type="predicted"/>
<dbReference type="EMBL" id="KV424108">
    <property type="protein sequence ID" value="KZT51420.1"/>
    <property type="molecule type" value="Genomic_DNA"/>
</dbReference>
<organism evidence="1 2">
    <name type="scientific">Calocera cornea HHB12733</name>
    <dbReference type="NCBI Taxonomy" id="1353952"/>
    <lineage>
        <taxon>Eukaryota</taxon>
        <taxon>Fungi</taxon>
        <taxon>Dikarya</taxon>
        <taxon>Basidiomycota</taxon>
        <taxon>Agaricomycotina</taxon>
        <taxon>Dacrymycetes</taxon>
        <taxon>Dacrymycetales</taxon>
        <taxon>Dacrymycetaceae</taxon>
        <taxon>Calocera</taxon>
    </lineage>
</organism>
<gene>
    <name evidence="1" type="ORF">CALCODRAFT_503540</name>
</gene>
<sequence length="63" mass="6634">MESPRGADPRWAVYSSGVDCGTRALVHAGAEGVGGLDGAVRPGGQRRILGFLALYVALLFMRM</sequence>
<reference evidence="1 2" key="1">
    <citation type="journal article" date="2016" name="Mol. Biol. Evol.">
        <title>Comparative Genomics of Early-Diverging Mushroom-Forming Fungi Provides Insights into the Origins of Lignocellulose Decay Capabilities.</title>
        <authorList>
            <person name="Nagy L.G."/>
            <person name="Riley R."/>
            <person name="Tritt A."/>
            <person name="Adam C."/>
            <person name="Daum C."/>
            <person name="Floudas D."/>
            <person name="Sun H."/>
            <person name="Yadav J.S."/>
            <person name="Pangilinan J."/>
            <person name="Larsson K.H."/>
            <person name="Matsuura K."/>
            <person name="Barry K."/>
            <person name="Labutti K."/>
            <person name="Kuo R."/>
            <person name="Ohm R.A."/>
            <person name="Bhattacharya S.S."/>
            <person name="Shirouzu T."/>
            <person name="Yoshinaga Y."/>
            <person name="Martin F.M."/>
            <person name="Grigoriev I.V."/>
            <person name="Hibbett D.S."/>
        </authorList>
    </citation>
    <scope>NUCLEOTIDE SEQUENCE [LARGE SCALE GENOMIC DNA]</scope>
    <source>
        <strain evidence="1 2">HHB12733</strain>
    </source>
</reference>
<protein>
    <submittedName>
        <fullName evidence="1">Uncharacterized protein</fullName>
    </submittedName>
</protein>
<dbReference type="AlphaFoldDB" id="A0A165CUI4"/>
<dbReference type="Proteomes" id="UP000076842">
    <property type="component" value="Unassembled WGS sequence"/>
</dbReference>
<evidence type="ECO:0000313" key="2">
    <source>
        <dbReference type="Proteomes" id="UP000076842"/>
    </source>
</evidence>